<sequence length="1654" mass="182045">MYGQDFPLFTELLPAYESPVRSPMSAVQEAADEQYASLRDRSPSPRQQRQASPRAPTPRQPSPVRDPYTDSFGLPIVHTHDSPLKERSPSPSSPKARSPPAAQQSPVAGPSTAARSPAAGPSPGARSPAAGSPKSKSPAAGPPSPAKSPKTEADIKELAENQYKTLMESPKPEKPAPLSQEEVEAFEDSQYATLYESLIAEPEAPGTPGGRSPRHAHPADLMGVEAPVHYQSPQQPHFFDGEIPGNLPSPIGAHHQLGGWQTPPNMRLQPRRTASPILPPMVAYFGQDLLGQEQFPADEEPPRSPEPPPPSPPTPPARFAYEEMADPFQLDADFNEPVDDIMDEEMAALGGMVAAHEIHPFQPGRRGISRRRGTPMPRQEPIDEEPEYLMLPSPERASPHRSFSEYDYLLSPDQTQPQQPQQQQQQQSPGQVAGPSMRSQAEELFIQNFDNPDHQAMMRRVMALVEDVENEALITEEDVEILKAAHPLSAIESTDAAGMMAVSPPREQRELLELNDMEGPMSPLQQDMEIPEFNYQQSDFMAPVPQYQLPYELPQSRHVFTEPGEMEEPEQPFQEILAFEEAQGQPPMQIQDMAVAPSPSPIRRRIPTPGTYVSPPGNMVDFFMENLNRQPAPYREGPTTVFTGGRQQMVHRDASRRVPRMRRIRELPNMDEEGVNFMEHVERASQWYGKGSTQAGVMPIDVTRNRERMQQRRATRNVLSNTNLRTVTETQEVSEPLISPLQPRGQARIKKRTVRKRINFDQDNPSGSPEPQKQVSPIHEPLPLLPDRPLPPPRAPPPQMSTSPRAGPSGAPQPSRRVLFGTPPRPEGDRPKPRRITLFGSPLPEGEEASPTTASSMLTMMRHADLLRQPSPQQGDDMMGAYGAVQEASARHILDDDDIPQQLPSPMRAPIEIPGWQTPSPAPRAASPRLPPAAGPCGQANLMIEQPPLLDDDGMLMSPTQSPMLATQRQSFMPSPGRAQAPWPGGMRTVTSTTTTKTPEMTKTTKTTRTTPSSPQPPPQFSPSPQQQQQMMARQMSPAMEQQQQQPSPQSYQMAPPMTPRTPAHVSPRPSPYWTGGTPMQTPPFQMIQQQQTQQRAMSSPASPGAWARTINDMSTLQDDFDIGMSPHLVESPQQRPPEEEWADIMALPRDEAQVQARYGHLTTADDYVMPEARRRTPRQGTLLERVEQLVADVPSPEMQYSNQASPVNTVQYSPYQSPHWTPTLPQARAAAAATGFDGLSPMRPQAAGITNLEVISPVLAMSPRSPTASPSPRQSPCPQSPCGMSPVFATSPQTLGVVPFLGEEAEPYDLPSSPQMSPPPRAIQEDIQYSPPAFQSPPRSRTPSPRVPTPRAPTPRMPTPPMAQSPCRPATPGSPPMTMTAASPRRSPVVGNLVAMSPQQQNQNQPYMVETTETVEEYGPENIMDQFMTNAEMMQQPSALTERQLDWQSPPPPARVAPASPYRPELHLPAARRTLDMMAAVPNDMMFMNESLEDPLQSPRTPTQGIFEQAGADGGGPGLFDYDYPDMYDDPLSPMYQDGSGCGGGACPSSSSQYYDQGMDMNEDEQMLQQRMSPMAGPSHQPHSVTPGASETTMNEEIVYGASGQPHTITKETTTVSPDGQVQEEYEYTEMMDDGQGQNQQQQGDDDGYGYAD</sequence>
<feature type="compositionally biased region" description="Low complexity" evidence="1">
    <location>
        <begin position="44"/>
        <end position="54"/>
    </location>
</feature>
<feature type="compositionally biased region" description="Pro residues" evidence="1">
    <location>
        <begin position="304"/>
        <end position="316"/>
    </location>
</feature>
<evidence type="ECO:0000256" key="1">
    <source>
        <dbReference type="SAM" id="MobiDB-lite"/>
    </source>
</evidence>
<name>A0ABM1MNE9_NICVS</name>
<feature type="compositionally biased region" description="Acidic residues" evidence="1">
    <location>
        <begin position="1645"/>
        <end position="1654"/>
    </location>
</feature>
<feature type="region of interest" description="Disordered" evidence="1">
    <location>
        <begin position="1331"/>
        <end position="1385"/>
    </location>
</feature>
<evidence type="ECO:0000313" key="3">
    <source>
        <dbReference type="RefSeq" id="XP_017776099.1"/>
    </source>
</evidence>
<feature type="region of interest" description="Disordered" evidence="1">
    <location>
        <begin position="1262"/>
        <end position="1289"/>
    </location>
</feature>
<gene>
    <name evidence="3" type="primary">LOC108562317</name>
</gene>
<feature type="compositionally biased region" description="Low complexity" evidence="1">
    <location>
        <begin position="1635"/>
        <end position="1644"/>
    </location>
</feature>
<organism evidence="2 3">
    <name type="scientific">Nicrophorus vespilloides</name>
    <name type="common">Boreal carrion beetle</name>
    <dbReference type="NCBI Taxonomy" id="110193"/>
    <lineage>
        <taxon>Eukaryota</taxon>
        <taxon>Metazoa</taxon>
        <taxon>Ecdysozoa</taxon>
        <taxon>Arthropoda</taxon>
        <taxon>Hexapoda</taxon>
        <taxon>Insecta</taxon>
        <taxon>Pterygota</taxon>
        <taxon>Neoptera</taxon>
        <taxon>Endopterygota</taxon>
        <taxon>Coleoptera</taxon>
        <taxon>Polyphaga</taxon>
        <taxon>Staphyliniformia</taxon>
        <taxon>Silphidae</taxon>
        <taxon>Nicrophorinae</taxon>
        <taxon>Nicrophorus</taxon>
    </lineage>
</organism>
<accession>A0ABM1MNE9</accession>
<feature type="compositionally biased region" description="Low complexity" evidence="1">
    <location>
        <begin position="1023"/>
        <end position="1056"/>
    </location>
</feature>
<feature type="region of interest" description="Disordered" evidence="1">
    <location>
        <begin position="972"/>
        <end position="1079"/>
    </location>
</feature>
<proteinExistence type="predicted"/>
<feature type="compositionally biased region" description="Low complexity" evidence="1">
    <location>
        <begin position="987"/>
        <end position="1013"/>
    </location>
</feature>
<feature type="compositionally biased region" description="Basic and acidic residues" evidence="1">
    <location>
        <begin position="149"/>
        <end position="159"/>
    </location>
</feature>
<dbReference type="GeneID" id="108562317"/>
<reference evidence="3" key="1">
    <citation type="submission" date="2025-08" db="UniProtKB">
        <authorList>
            <consortium name="RefSeq"/>
        </authorList>
    </citation>
    <scope>IDENTIFICATION</scope>
    <source>
        <tissue evidence="3">Whole Larva</tissue>
    </source>
</reference>
<feature type="compositionally biased region" description="Polar residues" evidence="1">
    <location>
        <begin position="717"/>
        <end position="733"/>
    </location>
</feature>
<feature type="compositionally biased region" description="Basic residues" evidence="1">
    <location>
        <begin position="747"/>
        <end position="757"/>
    </location>
</feature>
<feature type="region of interest" description="Disordered" evidence="1">
    <location>
        <begin position="17"/>
        <end position="185"/>
    </location>
</feature>
<feature type="compositionally biased region" description="Polar residues" evidence="1">
    <location>
        <begin position="761"/>
        <end position="775"/>
    </location>
</feature>
<evidence type="ECO:0000313" key="2">
    <source>
        <dbReference type="Proteomes" id="UP000695000"/>
    </source>
</evidence>
<protein>
    <submittedName>
        <fullName evidence="3">Nascent polypeptide-associated complex subunit alpha, muscle-specific form</fullName>
    </submittedName>
</protein>
<feature type="compositionally biased region" description="Low complexity" evidence="1">
    <location>
        <begin position="89"/>
        <end position="139"/>
    </location>
</feature>
<feature type="compositionally biased region" description="Low complexity" evidence="1">
    <location>
        <begin position="412"/>
        <end position="431"/>
    </location>
</feature>
<feature type="region of interest" description="Disordered" evidence="1">
    <location>
        <begin position="897"/>
        <end position="940"/>
    </location>
</feature>
<feature type="compositionally biased region" description="Polar residues" evidence="1">
    <location>
        <begin position="1606"/>
        <end position="1621"/>
    </location>
</feature>
<feature type="compositionally biased region" description="Basic and acidic residues" evidence="1">
    <location>
        <begin position="78"/>
        <end position="88"/>
    </location>
</feature>
<feature type="region of interest" description="Disordered" evidence="1">
    <location>
        <begin position="295"/>
        <end position="319"/>
    </location>
</feature>
<dbReference type="RefSeq" id="XP_017776099.1">
    <property type="nucleotide sequence ID" value="XM_017920610.1"/>
</dbReference>
<feature type="compositionally biased region" description="Low complexity" evidence="1">
    <location>
        <begin position="1263"/>
        <end position="1273"/>
    </location>
</feature>
<keyword evidence="2" id="KW-1185">Reference proteome</keyword>
<feature type="compositionally biased region" description="Pro residues" evidence="1">
    <location>
        <begin position="1346"/>
        <end position="1364"/>
    </location>
</feature>
<dbReference type="Proteomes" id="UP000695000">
    <property type="component" value="Unplaced"/>
</dbReference>
<feature type="region of interest" description="Disordered" evidence="1">
    <location>
        <begin position="706"/>
        <end position="853"/>
    </location>
</feature>
<feature type="region of interest" description="Disordered" evidence="1">
    <location>
        <begin position="1306"/>
        <end position="1325"/>
    </location>
</feature>
<feature type="region of interest" description="Disordered" evidence="1">
    <location>
        <begin position="361"/>
        <end position="438"/>
    </location>
</feature>
<feature type="region of interest" description="Disordered" evidence="1">
    <location>
        <begin position="1604"/>
        <end position="1654"/>
    </location>
</feature>
<feature type="compositionally biased region" description="Acidic residues" evidence="1">
    <location>
        <begin position="1623"/>
        <end position="1634"/>
    </location>
</feature>
<feature type="compositionally biased region" description="Pro residues" evidence="1">
    <location>
        <begin position="783"/>
        <end position="799"/>
    </location>
</feature>